<proteinExistence type="predicted"/>
<dbReference type="eggNOG" id="COG1652">
    <property type="taxonomic scope" value="Bacteria"/>
</dbReference>
<gene>
    <name evidence="2" type="ORF">NB231_03495</name>
</gene>
<dbReference type="HOGENOM" id="CLU_1101857_0_0_6"/>
<comment type="caution">
    <text evidence="2">The sequence shown here is derived from an EMBL/GenBank/DDBJ whole genome shotgun (WGS) entry which is preliminary data.</text>
</comment>
<keyword evidence="3" id="KW-1185">Reference proteome</keyword>
<dbReference type="AlphaFoldDB" id="A4BRE0"/>
<name>A4BRE0_9GAMM</name>
<evidence type="ECO:0000259" key="1">
    <source>
        <dbReference type="Pfam" id="PF19266"/>
    </source>
</evidence>
<dbReference type="RefSeq" id="WP_004999765.1">
    <property type="nucleotide sequence ID" value="NZ_CH672427.1"/>
</dbReference>
<protein>
    <recommendedName>
        <fullName evidence="1">Contractile injection system tube protein N-terminal domain-containing protein</fullName>
    </recommendedName>
</protein>
<reference evidence="2 3" key="1">
    <citation type="submission" date="2006-02" db="EMBL/GenBank/DDBJ databases">
        <authorList>
            <person name="Waterbury J."/>
            <person name="Ferriera S."/>
            <person name="Johnson J."/>
            <person name="Kravitz S."/>
            <person name="Halpern A."/>
            <person name="Remington K."/>
            <person name="Beeson K."/>
            <person name="Tran B."/>
            <person name="Rogers Y.-H."/>
            <person name="Friedman R."/>
            <person name="Venter J.C."/>
        </authorList>
    </citation>
    <scope>NUCLEOTIDE SEQUENCE [LARGE SCALE GENOMIC DNA]</scope>
    <source>
        <strain evidence="2 3">Nb-231</strain>
    </source>
</reference>
<dbReference type="OrthoDB" id="5526765at2"/>
<accession>A4BRE0</accession>
<dbReference type="STRING" id="314278.NB231_03495"/>
<dbReference type="EMBL" id="AAOF01000006">
    <property type="protein sequence ID" value="EAR21762.1"/>
    <property type="molecule type" value="Genomic_DNA"/>
</dbReference>
<organism evidence="2 3">
    <name type="scientific">Nitrococcus mobilis Nb-231</name>
    <dbReference type="NCBI Taxonomy" id="314278"/>
    <lineage>
        <taxon>Bacteria</taxon>
        <taxon>Pseudomonadati</taxon>
        <taxon>Pseudomonadota</taxon>
        <taxon>Gammaproteobacteria</taxon>
        <taxon>Chromatiales</taxon>
        <taxon>Ectothiorhodospiraceae</taxon>
        <taxon>Nitrococcus</taxon>
    </lineage>
</organism>
<dbReference type="InterPro" id="IPR045361">
    <property type="entry name" value="CIS_tube_prot_N"/>
</dbReference>
<feature type="domain" description="Contractile injection system tube protein N-terminal" evidence="1">
    <location>
        <begin position="13"/>
        <end position="150"/>
    </location>
</feature>
<dbReference type="Pfam" id="PF19266">
    <property type="entry name" value="CIS_tube"/>
    <property type="match status" value="1"/>
</dbReference>
<evidence type="ECO:0000313" key="2">
    <source>
        <dbReference type="EMBL" id="EAR21762.1"/>
    </source>
</evidence>
<evidence type="ECO:0000313" key="3">
    <source>
        <dbReference type="Proteomes" id="UP000003374"/>
    </source>
</evidence>
<sequence>MEKVVLLIERTGAHLRCLLNPEQLEVRRSAGVAARRSLGGTLSGAGLSDDPLLYVGGGRTELTLDLLFDVALAVQGPDAPPLSDVRILTGPIWDLAENDTGADRYARPPILRLLWGTSWNVPGIVTAVSERLEQFTAQGQPRRSWLRLRLLRVNRALRDRGTDPTPPPLAMDEARRRIAGGERVTHEPISGGERLDQIAAEHCGHAAYWSLLAELNGLDDPLGPLERPLQVPADFTIGTGGGHA</sequence>
<dbReference type="Proteomes" id="UP000003374">
    <property type="component" value="Unassembled WGS sequence"/>
</dbReference>